<name>A0AB33A8J0_9MYCO</name>
<proteinExistence type="predicted"/>
<dbReference type="KEGG" id="mabb:MASS_1543"/>
<dbReference type="AlphaFoldDB" id="A0AB33A8J0"/>
<evidence type="ECO:0000313" key="1">
    <source>
        <dbReference type="EMBL" id="AGM28145.1"/>
    </source>
</evidence>
<dbReference type="EMBL" id="CP004374">
    <property type="protein sequence ID" value="AGM28145.1"/>
    <property type="molecule type" value="Genomic_DNA"/>
</dbReference>
<reference evidence="1 2" key="1">
    <citation type="journal article" date="2013" name="Genome Announc.">
        <title>Complete Genome Sequence of Mycobacterium massiliense Clinical Strain Asan 50594, Belonging to the Type II Genotype.</title>
        <authorList>
            <person name="Kim B.J."/>
            <person name="Kim B.R."/>
            <person name="Hong S.H."/>
            <person name="Seok S.H."/>
            <person name="Kook Y.H."/>
            <person name="Kim B.J."/>
        </authorList>
    </citation>
    <scope>NUCLEOTIDE SEQUENCE [LARGE SCALE GENOMIC DNA]</scope>
    <source>
        <strain evidence="1 2">50594</strain>
    </source>
</reference>
<sequence>MKCEREKCRRKARARGLCEKHLLHAASLGRVDVGMVEPLVASRHIQFLLNHEVSFCEMSRASGLAWNTLRAVLDQARPILKETESRVLKIQPSLEQRVAATAKVPAVGTARRLQGLAAIGYDNRFLAQRLGASEVSVWRWMSQSQRVEVWAAKAVVELFNELQMIPCPSSRSRTRAAKFGWLPPFAWDEEDLDNPDAEPHMGGKSTWIERYEVIRPGMSGGSLI</sequence>
<evidence type="ECO:0000313" key="2">
    <source>
        <dbReference type="Proteomes" id="UP000013961"/>
    </source>
</evidence>
<accession>A0AB33A8J0</accession>
<protein>
    <submittedName>
        <fullName evidence="1">Uncharacterized protein</fullName>
    </submittedName>
</protein>
<dbReference type="Proteomes" id="UP000013961">
    <property type="component" value="Chromosome"/>
</dbReference>
<gene>
    <name evidence="1" type="ORF">MASS_1543</name>
</gene>
<organism evidence="1 2">
    <name type="scientific">Mycobacteroides abscessus subsp. bolletii 50594</name>
    <dbReference type="NCBI Taxonomy" id="1303024"/>
    <lineage>
        <taxon>Bacteria</taxon>
        <taxon>Bacillati</taxon>
        <taxon>Actinomycetota</taxon>
        <taxon>Actinomycetes</taxon>
        <taxon>Mycobacteriales</taxon>
        <taxon>Mycobacteriaceae</taxon>
        <taxon>Mycobacteroides</taxon>
        <taxon>Mycobacteroides abscessus</taxon>
    </lineage>
</organism>